<accession>A0A7X5F3Y7</accession>
<dbReference type="SUPFAM" id="SSF141371">
    <property type="entry name" value="PilZ domain-like"/>
    <property type="match status" value="1"/>
</dbReference>
<dbReference type="Pfam" id="PF00015">
    <property type="entry name" value="MCPsignal"/>
    <property type="match status" value="1"/>
</dbReference>
<evidence type="ECO:0000313" key="2">
    <source>
        <dbReference type="Proteomes" id="UP000586722"/>
    </source>
</evidence>
<proteinExistence type="predicted"/>
<dbReference type="InterPro" id="IPR004089">
    <property type="entry name" value="MCPsignal_dom"/>
</dbReference>
<dbReference type="SUPFAM" id="SSF58104">
    <property type="entry name" value="Methyl-accepting chemotaxis protein (MCP) signaling domain"/>
    <property type="match status" value="1"/>
</dbReference>
<organism evidence="1 2">
    <name type="scientific">Pannonibacter tanglangensis</name>
    <dbReference type="NCBI Taxonomy" id="2750084"/>
    <lineage>
        <taxon>Bacteria</taxon>
        <taxon>Pseudomonadati</taxon>
        <taxon>Pseudomonadota</taxon>
        <taxon>Alphaproteobacteria</taxon>
        <taxon>Hyphomicrobiales</taxon>
        <taxon>Stappiaceae</taxon>
        <taxon>Pannonibacter</taxon>
    </lineage>
</organism>
<dbReference type="Gene3D" id="1.10.287.950">
    <property type="entry name" value="Methyl-accepting chemotaxis protein"/>
    <property type="match status" value="1"/>
</dbReference>
<gene>
    <name evidence="1" type="ORF">GWI72_08605</name>
</gene>
<dbReference type="GO" id="GO:0007165">
    <property type="term" value="P:signal transduction"/>
    <property type="evidence" value="ECO:0007669"/>
    <property type="project" value="UniProtKB-KW"/>
</dbReference>
<evidence type="ECO:0000313" key="1">
    <source>
        <dbReference type="EMBL" id="NBN78325.1"/>
    </source>
</evidence>
<protein>
    <submittedName>
        <fullName evidence="1">Chemotaxis protein</fullName>
    </submittedName>
</protein>
<dbReference type="EMBL" id="JAABLQ010000001">
    <property type="protein sequence ID" value="NBN78325.1"/>
    <property type="molecule type" value="Genomic_DNA"/>
</dbReference>
<dbReference type="PANTHER" id="PTHR32089">
    <property type="entry name" value="METHYL-ACCEPTING CHEMOTAXIS PROTEIN MCPB"/>
    <property type="match status" value="1"/>
</dbReference>
<dbReference type="PANTHER" id="PTHR32089:SF112">
    <property type="entry name" value="LYSOZYME-LIKE PROTEIN-RELATED"/>
    <property type="match status" value="1"/>
</dbReference>
<dbReference type="GO" id="GO:0016020">
    <property type="term" value="C:membrane"/>
    <property type="evidence" value="ECO:0007669"/>
    <property type="project" value="InterPro"/>
</dbReference>
<reference evidence="2" key="1">
    <citation type="submission" date="2020-01" db="EMBL/GenBank/DDBJ databases">
        <authorList>
            <person name="Fang Y."/>
            <person name="Sun R."/>
            <person name="Nie L."/>
            <person name="He J."/>
            <person name="Hao L."/>
            <person name="Wang L."/>
            <person name="Su S."/>
            <person name="Lv E."/>
            <person name="Zhang Z."/>
            <person name="Xie R."/>
            <person name="Liu H."/>
        </authorList>
    </citation>
    <scope>NUCLEOTIDE SEQUENCE [LARGE SCALE GENOMIC DNA]</scope>
    <source>
        <strain evidence="2">XCT-53</strain>
    </source>
</reference>
<dbReference type="RefSeq" id="WP_161673814.1">
    <property type="nucleotide sequence ID" value="NZ_JAABLQ010000001.1"/>
</dbReference>
<dbReference type="PROSITE" id="PS50111">
    <property type="entry name" value="CHEMOTAXIS_TRANSDUC_2"/>
    <property type="match status" value="1"/>
</dbReference>
<name>A0A7X5F3Y7_9HYPH</name>
<dbReference type="Proteomes" id="UP000586722">
    <property type="component" value="Unassembled WGS sequence"/>
</dbReference>
<dbReference type="AlphaFoldDB" id="A0A7X5F3Y7"/>
<keyword evidence="2" id="KW-1185">Reference proteome</keyword>
<comment type="caution">
    <text evidence="1">The sequence shown here is derived from an EMBL/GenBank/DDBJ whole genome shotgun (WGS) entry which is preliminary data.</text>
</comment>
<sequence length="591" mass="63620">MAFLERRMKSHAVAPAASDAIETAKNPDTTTSSPDKNADDVKKEASRTFDAIETDLHLAASAIGRQAEDLRQRISDQGLVLERIRQDGEELRGQASIATQNAAELAASIGELAAASTRISQQVERSSKLSSDAMLIADEANAGVLDLRAAIGDIANVVRLISDVAKQTNLLALNATIEAARAGEAGKGFAVVANEVKALSVETQKATDVIVSNIERLQASAEASIQSVNRVIEMIGELRPTFATVESAVEEQVGATADIGRRADETAAFVQKVGERIGAIEAATRRAEESGGLARDAAGRMAQAAAGLGPRFTMMIRQSRIGDRRIADRLPARLSGLLMLRGENMRIETRDISNNGVLLRPEGLENVPVPCQGRLVLDGVGEIEVHLLNRSENGLHCSFGKMDAVVAAALDKRLARIMADYAGAVKRAQEGAARIEAALQGLLDSRRLTVNDLFDTQYKPIAGTNPQQFETRALARLEEVLPAILEPILASDPTMAFCAAVDRNGYLPVHNRAYSKPQKPDDPAWNAANCRNKRIFDDRAGLSAARNTRPVLIQTYARDMGNGTVVWMQEVDVPLTVAGRHWGAFRTAYKL</sequence>
<dbReference type="SMART" id="SM00283">
    <property type="entry name" value="MA"/>
    <property type="match status" value="1"/>
</dbReference>